<dbReference type="Gene3D" id="2.40.50.100">
    <property type="match status" value="1"/>
</dbReference>
<evidence type="ECO:0000256" key="2">
    <source>
        <dbReference type="ARBA" id="ARBA00023054"/>
    </source>
</evidence>
<gene>
    <name evidence="6" type="ORF">RFM52_27075</name>
</gene>
<name>A0ABU4YPG2_9HYPH</name>
<proteinExistence type="predicted"/>
<sequence>MRSKSMTNWLKRLGGIAAFGLIAAAAVWFAWPQPIPVDLATVAKGPMEVAVDDEAKTQVRHLYTVSAPVAGKVLRISPPRHVGDQVTKDETVMAVMQPTIPSFHDVRTHEELLAALSAAEAAVIFAEADVRRLEAALAYSRTELDRAEKLAKTGAISQGDLDKAKFELDTDEAALASAKAQVEVRRNERAMVQARLGQPVDDVTQSDPACCIQLRAPVSGRILRIVQESEGMVQPGAPLVEIGDPLDLQVVADLLSTDAVQIKPGAPVLIDGWGGPALQGSVTRVDPAGFLKVSALGIEEQRVHTEINIVDPPEKWAQLGHDYRVIVHVTSWRDDNVVTVPVAALFRKGDDWAVYLLENGRARTTVVKIGHRNNRVAEVESGLSEGDRVVLHPSDRVGDGVALRERNAE</sequence>
<organism evidence="6 7">
    <name type="scientific">Mesorhizobium humile</name>
    <dbReference type="NCBI Taxonomy" id="3072313"/>
    <lineage>
        <taxon>Bacteria</taxon>
        <taxon>Pseudomonadati</taxon>
        <taxon>Pseudomonadota</taxon>
        <taxon>Alphaproteobacteria</taxon>
        <taxon>Hyphomicrobiales</taxon>
        <taxon>Phyllobacteriaceae</taxon>
        <taxon>Mesorhizobium</taxon>
    </lineage>
</organism>
<feature type="coiled-coil region" evidence="3">
    <location>
        <begin position="116"/>
        <end position="181"/>
    </location>
</feature>
<keyword evidence="2 3" id="KW-0175">Coiled coil</keyword>
<evidence type="ECO:0000259" key="5">
    <source>
        <dbReference type="Pfam" id="PF25989"/>
    </source>
</evidence>
<dbReference type="EMBL" id="JAVIIV010000023">
    <property type="protein sequence ID" value="MDX8488837.1"/>
    <property type="molecule type" value="Genomic_DNA"/>
</dbReference>
<dbReference type="Pfam" id="PF25989">
    <property type="entry name" value="YknX_C"/>
    <property type="match status" value="1"/>
</dbReference>
<comment type="subcellular location">
    <subcellularLocation>
        <location evidence="1">Cell envelope</location>
    </subcellularLocation>
</comment>
<dbReference type="RefSeq" id="WP_320298751.1">
    <property type="nucleotide sequence ID" value="NZ_JAVIIU010000019.1"/>
</dbReference>
<dbReference type="Pfam" id="PF25876">
    <property type="entry name" value="HH_MFP_RND"/>
    <property type="match status" value="1"/>
</dbReference>
<dbReference type="PANTHER" id="PTHR32347:SF29">
    <property type="entry name" value="UPF0194 MEMBRANE PROTEIN YBHG"/>
    <property type="match status" value="1"/>
</dbReference>
<evidence type="ECO:0000259" key="4">
    <source>
        <dbReference type="Pfam" id="PF25876"/>
    </source>
</evidence>
<dbReference type="InterPro" id="IPR058624">
    <property type="entry name" value="MdtA-like_HH"/>
</dbReference>
<dbReference type="PANTHER" id="PTHR32347">
    <property type="entry name" value="EFFLUX SYSTEM COMPONENT YKNX-RELATED"/>
    <property type="match status" value="1"/>
</dbReference>
<dbReference type="Proteomes" id="UP001280156">
    <property type="component" value="Unassembled WGS sequence"/>
</dbReference>
<keyword evidence="7" id="KW-1185">Reference proteome</keyword>
<accession>A0ABU4YPG2</accession>
<feature type="domain" description="YknX-like C-terminal permuted SH3-like" evidence="5">
    <location>
        <begin position="337"/>
        <end position="402"/>
    </location>
</feature>
<feature type="domain" description="Multidrug resistance protein MdtA-like alpha-helical hairpin" evidence="4">
    <location>
        <begin position="126"/>
        <end position="183"/>
    </location>
</feature>
<dbReference type="Gene3D" id="1.10.287.470">
    <property type="entry name" value="Helix hairpin bin"/>
    <property type="match status" value="1"/>
</dbReference>
<dbReference type="InterPro" id="IPR050465">
    <property type="entry name" value="UPF0194_transport"/>
</dbReference>
<dbReference type="Gene3D" id="2.40.420.20">
    <property type="match status" value="1"/>
</dbReference>
<comment type="caution">
    <text evidence="6">The sequence shown here is derived from an EMBL/GenBank/DDBJ whole genome shotgun (WGS) entry which is preliminary data.</text>
</comment>
<reference evidence="6 7" key="1">
    <citation type="submission" date="2023-08" db="EMBL/GenBank/DDBJ databases">
        <title>Implementing the SeqCode for naming new Mesorhizobium species isolated from Vachellia karroo root nodules.</title>
        <authorList>
            <person name="Van Lill M."/>
        </authorList>
    </citation>
    <scope>NUCLEOTIDE SEQUENCE [LARGE SCALE GENOMIC DNA]</scope>
    <source>
        <strain evidence="6 7">VK2B</strain>
    </source>
</reference>
<dbReference type="InterPro" id="IPR058637">
    <property type="entry name" value="YknX-like_C"/>
</dbReference>
<evidence type="ECO:0000313" key="6">
    <source>
        <dbReference type="EMBL" id="MDX8488837.1"/>
    </source>
</evidence>
<evidence type="ECO:0000313" key="7">
    <source>
        <dbReference type="Proteomes" id="UP001280156"/>
    </source>
</evidence>
<dbReference type="SUPFAM" id="SSF56954">
    <property type="entry name" value="Outer membrane efflux proteins (OEP)"/>
    <property type="match status" value="1"/>
</dbReference>
<protein>
    <submittedName>
        <fullName evidence="6">HlyD family efflux transporter periplasmic adaptor subunit</fullName>
    </submittedName>
</protein>
<evidence type="ECO:0000256" key="1">
    <source>
        <dbReference type="ARBA" id="ARBA00004196"/>
    </source>
</evidence>
<evidence type="ECO:0000256" key="3">
    <source>
        <dbReference type="SAM" id="Coils"/>
    </source>
</evidence>